<organism evidence="4 5">
    <name type="scientific">Aeromicrobium fastidiosum</name>
    <dbReference type="NCBI Taxonomy" id="52699"/>
    <lineage>
        <taxon>Bacteria</taxon>
        <taxon>Bacillati</taxon>
        <taxon>Actinomycetota</taxon>
        <taxon>Actinomycetes</taxon>
        <taxon>Propionibacteriales</taxon>
        <taxon>Nocardioidaceae</taxon>
        <taxon>Aeromicrobium</taxon>
    </lineage>
</organism>
<gene>
    <name evidence="4" type="ORF">ESP62_005705</name>
</gene>
<dbReference type="CDD" id="cd07989">
    <property type="entry name" value="LPLAT_AGPAT-like"/>
    <property type="match status" value="1"/>
</dbReference>
<dbReference type="AlphaFoldDB" id="A0A641AS65"/>
<keyword evidence="5" id="KW-1185">Reference proteome</keyword>
<dbReference type="Pfam" id="PF01553">
    <property type="entry name" value="Acyltransferase"/>
    <property type="match status" value="1"/>
</dbReference>
<dbReference type="SMART" id="SM00563">
    <property type="entry name" value="PlsC"/>
    <property type="match status" value="1"/>
</dbReference>
<evidence type="ECO:0000313" key="5">
    <source>
        <dbReference type="Proteomes" id="UP001515100"/>
    </source>
</evidence>
<evidence type="ECO:0000313" key="4">
    <source>
        <dbReference type="EMBL" id="KAA1380946.1"/>
    </source>
</evidence>
<evidence type="ECO:0000256" key="1">
    <source>
        <dbReference type="ARBA" id="ARBA00022679"/>
    </source>
</evidence>
<dbReference type="EMBL" id="SDPP02000001">
    <property type="protein sequence ID" value="KAA1380946.1"/>
    <property type="molecule type" value="Genomic_DNA"/>
</dbReference>
<dbReference type="GO" id="GO:0003841">
    <property type="term" value="F:1-acylglycerol-3-phosphate O-acyltransferase activity"/>
    <property type="evidence" value="ECO:0007669"/>
    <property type="project" value="TreeGrafter"/>
</dbReference>
<reference evidence="4" key="1">
    <citation type="submission" date="2019-09" db="EMBL/GenBank/DDBJ databases">
        <authorList>
            <person name="Li J."/>
        </authorList>
    </citation>
    <scope>NUCLEOTIDE SEQUENCE [LARGE SCALE GENOMIC DNA]</scope>
    <source>
        <strain evidence="4">NRBC 14897</strain>
    </source>
</reference>
<protein>
    <submittedName>
        <fullName evidence="4">1-acyl-sn-glycerol-3-phosphate acyltransferase</fullName>
    </submittedName>
</protein>
<dbReference type="PANTHER" id="PTHR10434:SF55">
    <property type="entry name" value="POSSIBLE ACYLTRANSFERASE"/>
    <property type="match status" value="1"/>
</dbReference>
<accession>A0A641AS65</accession>
<dbReference type="GO" id="GO:0005886">
    <property type="term" value="C:plasma membrane"/>
    <property type="evidence" value="ECO:0007669"/>
    <property type="project" value="TreeGrafter"/>
</dbReference>
<proteinExistence type="predicted"/>
<keyword evidence="2 4" id="KW-0012">Acyltransferase</keyword>
<dbReference type="SUPFAM" id="SSF69593">
    <property type="entry name" value="Glycerol-3-phosphate (1)-acyltransferase"/>
    <property type="match status" value="1"/>
</dbReference>
<dbReference type="Proteomes" id="UP001515100">
    <property type="component" value="Unassembled WGS sequence"/>
</dbReference>
<keyword evidence="1" id="KW-0808">Transferase</keyword>
<dbReference type="GO" id="GO:0006654">
    <property type="term" value="P:phosphatidic acid biosynthetic process"/>
    <property type="evidence" value="ECO:0007669"/>
    <property type="project" value="TreeGrafter"/>
</dbReference>
<dbReference type="InterPro" id="IPR002123">
    <property type="entry name" value="Plipid/glycerol_acylTrfase"/>
</dbReference>
<comment type="caution">
    <text evidence="4">The sequence shown here is derived from an EMBL/GenBank/DDBJ whole genome shotgun (WGS) entry which is preliminary data.</text>
</comment>
<evidence type="ECO:0000256" key="2">
    <source>
        <dbReference type="ARBA" id="ARBA00023315"/>
    </source>
</evidence>
<sequence>MLNAVGGHRTTRVGSGRLPAAGGAVLAINHTSYVDFTYLGISARSVDRRLIRFMGKAELRRNLVVRWLMWGCRVIPVDRSAGHGAYVAAVDELRAGEVVGIYPEATISRSYEIKQLKTGAARMALEAGVPIVPCIVWGSQRIFPKGGARHLGRTRTPVMVSVGDPLPPVGTPDELTATLHASMTSLLHAVQDAYGPHPGGEPWVPARLGGSAPTLAEADALDATGR</sequence>
<evidence type="ECO:0000259" key="3">
    <source>
        <dbReference type="SMART" id="SM00563"/>
    </source>
</evidence>
<name>A0A641AS65_9ACTN</name>
<dbReference type="PANTHER" id="PTHR10434">
    <property type="entry name" value="1-ACYL-SN-GLYCEROL-3-PHOSPHATE ACYLTRANSFERASE"/>
    <property type="match status" value="1"/>
</dbReference>
<dbReference type="OrthoDB" id="3210041at2"/>
<feature type="domain" description="Phospholipid/glycerol acyltransferase" evidence="3">
    <location>
        <begin position="24"/>
        <end position="139"/>
    </location>
</feature>